<dbReference type="EMBL" id="AMZH03027905">
    <property type="protein sequence ID" value="RRT33937.1"/>
    <property type="molecule type" value="Genomic_DNA"/>
</dbReference>
<feature type="compositionally biased region" description="Low complexity" evidence="1">
    <location>
        <begin position="102"/>
        <end position="129"/>
    </location>
</feature>
<proteinExistence type="predicted"/>
<feature type="compositionally biased region" description="Pro residues" evidence="1">
    <location>
        <begin position="130"/>
        <end position="141"/>
    </location>
</feature>
<gene>
    <name evidence="2" type="ORF">B296_00055046</name>
</gene>
<name>A0A426X379_ENSVE</name>
<feature type="region of interest" description="Disordered" evidence="1">
    <location>
        <begin position="96"/>
        <end position="141"/>
    </location>
</feature>
<evidence type="ECO:0000256" key="1">
    <source>
        <dbReference type="SAM" id="MobiDB-lite"/>
    </source>
</evidence>
<dbReference type="Proteomes" id="UP000287651">
    <property type="component" value="Unassembled WGS sequence"/>
</dbReference>
<comment type="caution">
    <text evidence="2">The sequence shown here is derived from an EMBL/GenBank/DDBJ whole genome shotgun (WGS) entry which is preliminary data.</text>
</comment>
<reference evidence="2 3" key="1">
    <citation type="journal article" date="2014" name="Agronomy (Basel)">
        <title>A Draft Genome Sequence for Ensete ventricosum, the Drought-Tolerant Tree Against Hunger.</title>
        <authorList>
            <person name="Harrison J."/>
            <person name="Moore K.A."/>
            <person name="Paszkiewicz K."/>
            <person name="Jones T."/>
            <person name="Grant M."/>
            <person name="Ambacheew D."/>
            <person name="Muzemil S."/>
            <person name="Studholme D.J."/>
        </authorList>
    </citation>
    <scope>NUCLEOTIDE SEQUENCE [LARGE SCALE GENOMIC DNA]</scope>
</reference>
<protein>
    <submittedName>
        <fullName evidence="2">Uncharacterized protein</fullName>
    </submittedName>
</protein>
<dbReference type="AlphaFoldDB" id="A0A426X379"/>
<evidence type="ECO:0000313" key="2">
    <source>
        <dbReference type="EMBL" id="RRT33937.1"/>
    </source>
</evidence>
<evidence type="ECO:0000313" key="3">
    <source>
        <dbReference type="Proteomes" id="UP000287651"/>
    </source>
</evidence>
<organism evidence="2 3">
    <name type="scientific">Ensete ventricosum</name>
    <name type="common">Abyssinian banana</name>
    <name type="synonym">Musa ensete</name>
    <dbReference type="NCBI Taxonomy" id="4639"/>
    <lineage>
        <taxon>Eukaryota</taxon>
        <taxon>Viridiplantae</taxon>
        <taxon>Streptophyta</taxon>
        <taxon>Embryophyta</taxon>
        <taxon>Tracheophyta</taxon>
        <taxon>Spermatophyta</taxon>
        <taxon>Magnoliopsida</taxon>
        <taxon>Liliopsida</taxon>
        <taxon>Zingiberales</taxon>
        <taxon>Musaceae</taxon>
        <taxon>Ensete</taxon>
    </lineage>
</organism>
<sequence length="224" mass="24252">MPIYCRFYPSVSYLTLLSPLQASEQVSHAPFTPHHHLLLHHHHPLLSLAFKPYSFFSQFLSVPCGGMAAALECWSGRPSTDEDTVEQVLMQTQDRSEAFHRSSATAASSASPACNSSSASSSSSSTSSSPPSPSAALPPPKKWQRLGRNFAGAIAALRSSLNIDPSRDPSPSRFDRLLRGVGLARNPGGLPSDKLVSSVRRHFDSLPNRCSASAVAFFPHFFFL</sequence>
<accession>A0A426X379</accession>